<evidence type="ECO:0000313" key="5">
    <source>
        <dbReference type="EMBL" id="MBC2669538.1"/>
    </source>
</evidence>
<sequence>MLATEWSEVSPLADLLVRSAATHPDRSALVMPGLALTYAELYEASTEIARGILGLGLSARAKVGILANNSRELVTALFGTALANCVAVPLNARHKSLELGYIIENADLALILTTAADTRYVDFREVLTNALPSLAASSADAPLSLAEAPLLRAIVVLEGDAPAGFMTRSALIEAAHSVPFARVDAARRATRLRDTALIIYTSGTTANPKGCLLSHEAVTRGPVERAGRRFRAREHDVTWGGGPLFHIGSLAPFIGVIGTGGTYVTDVMFDAGRALELMERERVSVAWPWFPAILQPLLDHPEFHPGRLAALRKVLLIAPPALVDRAQRTFPKAEFMQACGMTETAGIFALCSPDETPEQRTVSQGKAVPGVEVKIVDPDSGVELAANQVGEILVRGYCVMDGYHRSPEKTAEALDGEGWLHTGDLYARAPDGQLSFHGRAKDMLKVGGENVAAIEVEAYLCGHPAVKLAEVVGRPDPRLDEVPVAFVELRPGCNASEAELIAFCQGQIASYKVPRAVLFVSDGEWPMSATKVDKRVLRARLQSGG</sequence>
<dbReference type="SUPFAM" id="SSF56801">
    <property type="entry name" value="Acetyl-CoA synthetase-like"/>
    <property type="match status" value="1"/>
</dbReference>
<dbReference type="RefSeq" id="WP_185679404.1">
    <property type="nucleotide sequence ID" value="NZ_JACLAX010000009.1"/>
</dbReference>
<evidence type="ECO:0000313" key="6">
    <source>
        <dbReference type="Proteomes" id="UP000551327"/>
    </source>
</evidence>
<dbReference type="AlphaFoldDB" id="A0A7X1KQH9"/>
<dbReference type="EMBL" id="JACLAX010000009">
    <property type="protein sequence ID" value="MBC2669538.1"/>
    <property type="molecule type" value="Genomic_DNA"/>
</dbReference>
<proteinExistence type="inferred from homology"/>
<protein>
    <submittedName>
        <fullName evidence="5">AMP-binding protein</fullName>
    </submittedName>
</protein>
<reference evidence="5 6" key="1">
    <citation type="submission" date="2020-08" db="EMBL/GenBank/DDBJ databases">
        <title>The genome sequence of type strain Novosphingobium piscinae KCTC 42194.</title>
        <authorList>
            <person name="Liu Y."/>
        </authorList>
    </citation>
    <scope>NUCLEOTIDE SEQUENCE [LARGE SCALE GENOMIC DNA]</scope>
    <source>
        <strain evidence="5 6">KCTC 42194</strain>
    </source>
</reference>
<dbReference type="Proteomes" id="UP000551327">
    <property type="component" value="Unassembled WGS sequence"/>
</dbReference>
<dbReference type="InterPro" id="IPR042099">
    <property type="entry name" value="ANL_N_sf"/>
</dbReference>
<comment type="similarity">
    <text evidence="1">Belongs to the ATP-dependent AMP-binding enzyme family.</text>
</comment>
<keyword evidence="6" id="KW-1185">Reference proteome</keyword>
<dbReference type="GO" id="GO:0031956">
    <property type="term" value="F:medium-chain fatty acid-CoA ligase activity"/>
    <property type="evidence" value="ECO:0007669"/>
    <property type="project" value="TreeGrafter"/>
</dbReference>
<dbReference type="Pfam" id="PF00501">
    <property type="entry name" value="AMP-binding"/>
    <property type="match status" value="1"/>
</dbReference>
<name>A0A7X1KQH9_9SPHN</name>
<evidence type="ECO:0000259" key="3">
    <source>
        <dbReference type="Pfam" id="PF00501"/>
    </source>
</evidence>
<dbReference type="InterPro" id="IPR025110">
    <property type="entry name" value="AMP-bd_C"/>
</dbReference>
<dbReference type="PANTHER" id="PTHR43201">
    <property type="entry name" value="ACYL-COA SYNTHETASE"/>
    <property type="match status" value="1"/>
</dbReference>
<dbReference type="PANTHER" id="PTHR43201:SF5">
    <property type="entry name" value="MEDIUM-CHAIN ACYL-COA LIGASE ACSF2, MITOCHONDRIAL"/>
    <property type="match status" value="1"/>
</dbReference>
<keyword evidence="2" id="KW-0436">Ligase</keyword>
<evidence type="ECO:0000256" key="1">
    <source>
        <dbReference type="ARBA" id="ARBA00006432"/>
    </source>
</evidence>
<dbReference type="GO" id="GO:0006631">
    <property type="term" value="P:fatty acid metabolic process"/>
    <property type="evidence" value="ECO:0007669"/>
    <property type="project" value="TreeGrafter"/>
</dbReference>
<accession>A0A7X1KQH9</accession>
<comment type="caution">
    <text evidence="5">The sequence shown here is derived from an EMBL/GenBank/DDBJ whole genome shotgun (WGS) entry which is preliminary data.</text>
</comment>
<dbReference type="InterPro" id="IPR000873">
    <property type="entry name" value="AMP-dep_synth/lig_dom"/>
</dbReference>
<feature type="domain" description="AMP-binding enzyme C-terminal" evidence="4">
    <location>
        <begin position="455"/>
        <end position="522"/>
    </location>
</feature>
<organism evidence="5 6">
    <name type="scientific">Novosphingobium piscinae</name>
    <dbReference type="NCBI Taxonomy" id="1507448"/>
    <lineage>
        <taxon>Bacteria</taxon>
        <taxon>Pseudomonadati</taxon>
        <taxon>Pseudomonadota</taxon>
        <taxon>Alphaproteobacteria</taxon>
        <taxon>Sphingomonadales</taxon>
        <taxon>Sphingomonadaceae</taxon>
        <taxon>Novosphingobium</taxon>
    </lineage>
</organism>
<feature type="domain" description="AMP-dependent synthetase/ligase" evidence="3">
    <location>
        <begin position="18"/>
        <end position="404"/>
    </location>
</feature>
<dbReference type="InterPro" id="IPR045851">
    <property type="entry name" value="AMP-bd_C_sf"/>
</dbReference>
<dbReference type="Gene3D" id="3.30.300.30">
    <property type="match status" value="1"/>
</dbReference>
<evidence type="ECO:0000256" key="2">
    <source>
        <dbReference type="ARBA" id="ARBA00022598"/>
    </source>
</evidence>
<evidence type="ECO:0000259" key="4">
    <source>
        <dbReference type="Pfam" id="PF13193"/>
    </source>
</evidence>
<dbReference type="Gene3D" id="3.40.50.12780">
    <property type="entry name" value="N-terminal domain of ligase-like"/>
    <property type="match status" value="1"/>
</dbReference>
<dbReference type="Pfam" id="PF13193">
    <property type="entry name" value="AMP-binding_C"/>
    <property type="match status" value="1"/>
</dbReference>
<gene>
    <name evidence="5" type="ORF">H7F53_10315</name>
</gene>